<organism evidence="1 2">
    <name type="scientific">Parabacteroides goldsteinii CL02T12C30</name>
    <dbReference type="NCBI Taxonomy" id="999418"/>
    <lineage>
        <taxon>Bacteria</taxon>
        <taxon>Pseudomonadati</taxon>
        <taxon>Bacteroidota</taxon>
        <taxon>Bacteroidia</taxon>
        <taxon>Bacteroidales</taxon>
        <taxon>Tannerellaceae</taxon>
        <taxon>Parabacteroides</taxon>
    </lineage>
</organism>
<evidence type="ECO:0000313" key="2">
    <source>
        <dbReference type="Proteomes" id="UP000006330"/>
    </source>
</evidence>
<reference evidence="1 2" key="1">
    <citation type="submission" date="2012-02" db="EMBL/GenBank/DDBJ databases">
        <title>The Genome Sequence of Parabacteroides goldsteinii CL02T12C30.</title>
        <authorList>
            <consortium name="The Broad Institute Genome Sequencing Platform"/>
            <person name="Earl A."/>
            <person name="Ward D."/>
            <person name="Feldgarden M."/>
            <person name="Gevers D."/>
            <person name="Zitomersky N.L."/>
            <person name="Coyne M.J."/>
            <person name="Comstock L.E."/>
            <person name="Young S.K."/>
            <person name="Zeng Q."/>
            <person name="Gargeya S."/>
            <person name="Fitzgerald M."/>
            <person name="Haas B."/>
            <person name="Abouelleil A."/>
            <person name="Alvarado L."/>
            <person name="Arachchi H.M."/>
            <person name="Berlin A."/>
            <person name="Chapman S.B."/>
            <person name="Gearin G."/>
            <person name="Goldberg J."/>
            <person name="Griggs A."/>
            <person name="Gujja S."/>
            <person name="Hansen M."/>
            <person name="Heiman D."/>
            <person name="Howarth C."/>
            <person name="Larimer J."/>
            <person name="Lui A."/>
            <person name="MacDonald P.J.P."/>
            <person name="McCowen C."/>
            <person name="Montmayeur A."/>
            <person name="Murphy C."/>
            <person name="Neiman D."/>
            <person name="Pearson M."/>
            <person name="Priest M."/>
            <person name="Roberts A."/>
            <person name="Saif S."/>
            <person name="Shea T."/>
            <person name="Sisk P."/>
            <person name="Stolte C."/>
            <person name="Sykes S."/>
            <person name="Wortman J."/>
            <person name="Nusbaum C."/>
            <person name="Birren B."/>
        </authorList>
    </citation>
    <scope>NUCLEOTIDE SEQUENCE [LARGE SCALE GENOMIC DNA]</scope>
    <source>
        <strain evidence="1 2">CL02T12C30</strain>
    </source>
</reference>
<dbReference type="Gene3D" id="2.130.10.10">
    <property type="entry name" value="YVTN repeat-like/Quinoprotein amine dehydrogenase"/>
    <property type="match status" value="1"/>
</dbReference>
<proteinExistence type="predicted"/>
<dbReference type="RefSeq" id="WP_007657059.1">
    <property type="nucleotide sequence ID" value="NZ_JH976474.1"/>
</dbReference>
<dbReference type="SUPFAM" id="SSF63829">
    <property type="entry name" value="Calcium-dependent phosphotriesterase"/>
    <property type="match status" value="1"/>
</dbReference>
<dbReference type="HOGENOM" id="CLU_065569_0_0_10"/>
<dbReference type="PATRIC" id="fig|999418.3.peg.4034"/>
<protein>
    <recommendedName>
        <fullName evidence="3">Exo-alpha-sialidase</fullName>
    </recommendedName>
</protein>
<gene>
    <name evidence="1" type="ORF">HMPREF1076_03960</name>
</gene>
<dbReference type="InterPro" id="IPR015943">
    <property type="entry name" value="WD40/YVTN_repeat-like_dom_sf"/>
</dbReference>
<dbReference type="Proteomes" id="UP000006330">
    <property type="component" value="Unassembled WGS sequence"/>
</dbReference>
<sequence length="343" mass="39270">MKLKKLINGKALYVTADKIWVAQGMTFFAIDYTGKRVSRKYMVGSLKDRVLSFHRLLGQLLRVGLHHLLPLKNGNILVTAKRKTYIFDKEGCVVNIWTGYQGNKPGHQGICVTPDGTIFFAEYLLNTNRDHKINLYRSTNNGISFQIVKTWPEGDIRHLHFVKWDAYEKCLWLGTGDYGKNDQENRLYKSVDNGDTWELVGQYGQDWRAIGVCFTKDALLWGTDAGSCPDTVHFVRMDRKTRKLEILADLEGPCHGCASYKDGRSFFSTGVEGGENEKDCYARLKEYRDGKIEDLWKLKKDIWPLILQYGVMRFPLGTDLCDRVVFTTMGLEGHGETVMIEEQ</sequence>
<evidence type="ECO:0008006" key="3">
    <source>
        <dbReference type="Google" id="ProtNLM"/>
    </source>
</evidence>
<accession>K5YB83</accession>
<dbReference type="OrthoDB" id="6308355at2"/>
<comment type="caution">
    <text evidence="1">The sequence shown here is derived from an EMBL/GenBank/DDBJ whole genome shotgun (WGS) entry which is preliminary data.</text>
</comment>
<dbReference type="EMBL" id="AGZO01000027">
    <property type="protein sequence ID" value="EKN10622.1"/>
    <property type="molecule type" value="Genomic_DNA"/>
</dbReference>
<name>K5YB83_9BACT</name>
<evidence type="ECO:0000313" key="1">
    <source>
        <dbReference type="EMBL" id="EKN10622.1"/>
    </source>
</evidence>
<dbReference type="AlphaFoldDB" id="K5YB83"/>